<comment type="caution">
    <text evidence="3">The sequence shown here is derived from an EMBL/GenBank/DDBJ whole genome shotgun (WGS) entry which is preliminary data.</text>
</comment>
<dbReference type="CDD" id="cd03809">
    <property type="entry name" value="GT4_MtfB-like"/>
    <property type="match status" value="1"/>
</dbReference>
<keyword evidence="1" id="KW-0808">Transferase</keyword>
<organism evidence="3 4">
    <name type="scientific">Candidatus Woesebacteria bacterium RBG_13_36_22</name>
    <dbReference type="NCBI Taxonomy" id="1802478"/>
    <lineage>
        <taxon>Bacteria</taxon>
        <taxon>Candidatus Woeseibacteriota</taxon>
    </lineage>
</organism>
<dbReference type="SUPFAM" id="SSF53756">
    <property type="entry name" value="UDP-Glycosyltransferase/glycogen phosphorylase"/>
    <property type="match status" value="1"/>
</dbReference>
<dbReference type="InterPro" id="IPR001296">
    <property type="entry name" value="Glyco_trans_1"/>
</dbReference>
<dbReference type="PANTHER" id="PTHR46401">
    <property type="entry name" value="GLYCOSYLTRANSFERASE WBBK-RELATED"/>
    <property type="match status" value="1"/>
</dbReference>
<evidence type="ECO:0000313" key="4">
    <source>
        <dbReference type="Proteomes" id="UP000176939"/>
    </source>
</evidence>
<protein>
    <recommendedName>
        <fullName evidence="2">Glycosyl transferase family 1 domain-containing protein</fullName>
    </recommendedName>
</protein>
<dbReference type="Pfam" id="PF00534">
    <property type="entry name" value="Glycos_transf_1"/>
    <property type="match status" value="1"/>
</dbReference>
<gene>
    <name evidence="3" type="ORF">A2Z67_00890</name>
</gene>
<accession>A0A1F7X823</accession>
<feature type="domain" description="Glycosyl transferase family 1" evidence="2">
    <location>
        <begin position="85"/>
        <end position="237"/>
    </location>
</feature>
<evidence type="ECO:0000313" key="3">
    <source>
        <dbReference type="EMBL" id="OGM10485.1"/>
    </source>
</evidence>
<dbReference type="AlphaFoldDB" id="A0A1F7X823"/>
<dbReference type="Gene3D" id="3.40.50.2000">
    <property type="entry name" value="Glycogen Phosphorylase B"/>
    <property type="match status" value="2"/>
</dbReference>
<evidence type="ECO:0000259" key="2">
    <source>
        <dbReference type="Pfam" id="PF00534"/>
    </source>
</evidence>
<sequence>MHQQSVNATNLPLPLFFLKRIPYKIIFGKAVKKSLKIITPSEAVKAEIIEYYKVDPKKIIVTYEGFDTNYMIGKVGSREMEILAKYNLVNKNYFFYVGNAYPHKNLEAVVKAAVDINIKKNIPCQFVIAGSRDVFMARLKDQINKNKANDFVKLLGFVSEEELIVIYKNSLGFIYPSLAEGFGLQGLEAIASGTILLASNIPVFREIYGSHAFYFNPKDVPSVSSTMFSVLSMKSEDKYKYLATAQEFIKKYSWQKMAKETLNVYNSFQL</sequence>
<dbReference type="GO" id="GO:0009103">
    <property type="term" value="P:lipopolysaccharide biosynthetic process"/>
    <property type="evidence" value="ECO:0007669"/>
    <property type="project" value="TreeGrafter"/>
</dbReference>
<dbReference type="Proteomes" id="UP000176939">
    <property type="component" value="Unassembled WGS sequence"/>
</dbReference>
<dbReference type="EMBL" id="MGFQ01000008">
    <property type="protein sequence ID" value="OGM10485.1"/>
    <property type="molecule type" value="Genomic_DNA"/>
</dbReference>
<dbReference type="PANTHER" id="PTHR46401:SF2">
    <property type="entry name" value="GLYCOSYLTRANSFERASE WBBK-RELATED"/>
    <property type="match status" value="1"/>
</dbReference>
<evidence type="ECO:0000256" key="1">
    <source>
        <dbReference type="ARBA" id="ARBA00022679"/>
    </source>
</evidence>
<proteinExistence type="predicted"/>
<reference evidence="3 4" key="1">
    <citation type="journal article" date="2016" name="Nat. Commun.">
        <title>Thousands of microbial genomes shed light on interconnected biogeochemical processes in an aquifer system.</title>
        <authorList>
            <person name="Anantharaman K."/>
            <person name="Brown C.T."/>
            <person name="Hug L.A."/>
            <person name="Sharon I."/>
            <person name="Castelle C.J."/>
            <person name="Probst A.J."/>
            <person name="Thomas B.C."/>
            <person name="Singh A."/>
            <person name="Wilkins M.J."/>
            <person name="Karaoz U."/>
            <person name="Brodie E.L."/>
            <person name="Williams K.H."/>
            <person name="Hubbard S.S."/>
            <person name="Banfield J.F."/>
        </authorList>
    </citation>
    <scope>NUCLEOTIDE SEQUENCE [LARGE SCALE GENOMIC DNA]</scope>
</reference>
<dbReference type="GO" id="GO:0016757">
    <property type="term" value="F:glycosyltransferase activity"/>
    <property type="evidence" value="ECO:0007669"/>
    <property type="project" value="InterPro"/>
</dbReference>
<name>A0A1F7X823_9BACT</name>